<gene>
    <name evidence="1" type="ORF">RND81_02G230300</name>
</gene>
<protein>
    <submittedName>
        <fullName evidence="1">Uncharacterized protein</fullName>
    </submittedName>
</protein>
<sequence length="246" mass="27405">MDNNMDEIVKIKNMPRLNDRLKLRIKNPSTMSEHRRREEARLHGMVGDDPSQVVETCRTIGEGSRVSSLPIGAREVDPEEYQRRFSPLNLHSVDIEENSSDLGDDGENEAGQFVDVLATCPSVVFGRATTGMFQRYSESSSSSVAEGKKDDIKMSWLLEDEAPGGPLNLELLRSFKSHVAYAFWVDPSKDRGVLRGHARESALSRLSSWTLSEKAQGFVDDSGLGHLTGCMMSQLDMPLLSAFLER</sequence>
<reference evidence="1" key="1">
    <citation type="submission" date="2024-03" db="EMBL/GenBank/DDBJ databases">
        <title>WGS assembly of Saponaria officinalis var. Norfolk2.</title>
        <authorList>
            <person name="Jenkins J."/>
            <person name="Shu S."/>
            <person name="Grimwood J."/>
            <person name="Barry K."/>
            <person name="Goodstein D."/>
            <person name="Schmutz J."/>
            <person name="Leebens-Mack J."/>
            <person name="Osbourn A."/>
        </authorList>
    </citation>
    <scope>NUCLEOTIDE SEQUENCE [LARGE SCALE GENOMIC DNA]</scope>
    <source>
        <strain evidence="1">JIC</strain>
    </source>
</reference>
<dbReference type="EMBL" id="JBDFQZ010000002">
    <property type="protein sequence ID" value="KAK9750930.1"/>
    <property type="molecule type" value="Genomic_DNA"/>
</dbReference>
<dbReference type="Proteomes" id="UP001443914">
    <property type="component" value="Unassembled WGS sequence"/>
</dbReference>
<evidence type="ECO:0000313" key="2">
    <source>
        <dbReference type="Proteomes" id="UP001443914"/>
    </source>
</evidence>
<keyword evidence="2" id="KW-1185">Reference proteome</keyword>
<name>A0AAW1MVV7_SAPOF</name>
<proteinExistence type="predicted"/>
<evidence type="ECO:0000313" key="1">
    <source>
        <dbReference type="EMBL" id="KAK9750930.1"/>
    </source>
</evidence>
<dbReference type="AlphaFoldDB" id="A0AAW1MVV7"/>
<organism evidence="1 2">
    <name type="scientific">Saponaria officinalis</name>
    <name type="common">Common soapwort</name>
    <name type="synonym">Lychnis saponaria</name>
    <dbReference type="NCBI Taxonomy" id="3572"/>
    <lineage>
        <taxon>Eukaryota</taxon>
        <taxon>Viridiplantae</taxon>
        <taxon>Streptophyta</taxon>
        <taxon>Embryophyta</taxon>
        <taxon>Tracheophyta</taxon>
        <taxon>Spermatophyta</taxon>
        <taxon>Magnoliopsida</taxon>
        <taxon>eudicotyledons</taxon>
        <taxon>Gunneridae</taxon>
        <taxon>Pentapetalae</taxon>
        <taxon>Caryophyllales</taxon>
        <taxon>Caryophyllaceae</taxon>
        <taxon>Caryophylleae</taxon>
        <taxon>Saponaria</taxon>
    </lineage>
</organism>
<accession>A0AAW1MVV7</accession>
<comment type="caution">
    <text evidence="1">The sequence shown here is derived from an EMBL/GenBank/DDBJ whole genome shotgun (WGS) entry which is preliminary data.</text>
</comment>